<proteinExistence type="predicted"/>
<protein>
    <submittedName>
        <fullName evidence="2">Uncharacterized protein</fullName>
    </submittedName>
</protein>
<keyword evidence="3" id="KW-1185">Reference proteome</keyword>
<feature type="compositionally biased region" description="Basic and acidic residues" evidence="1">
    <location>
        <begin position="1"/>
        <end position="16"/>
    </location>
</feature>
<dbReference type="Proteomes" id="UP000265520">
    <property type="component" value="Unassembled WGS sequence"/>
</dbReference>
<comment type="caution">
    <text evidence="2">The sequence shown here is derived from an EMBL/GenBank/DDBJ whole genome shotgun (WGS) entry which is preliminary data.</text>
</comment>
<feature type="compositionally biased region" description="Polar residues" evidence="1">
    <location>
        <begin position="23"/>
        <end position="35"/>
    </location>
</feature>
<reference evidence="2 3" key="1">
    <citation type="journal article" date="2018" name="Front. Plant Sci.">
        <title>Red Clover (Trifolium pratense) and Zigzag Clover (T. medium) - A Picture of Genomic Similarities and Differences.</title>
        <authorList>
            <person name="Dluhosova J."/>
            <person name="Istvanek J."/>
            <person name="Nedelnik J."/>
            <person name="Repkova J."/>
        </authorList>
    </citation>
    <scope>NUCLEOTIDE SEQUENCE [LARGE SCALE GENOMIC DNA]</scope>
    <source>
        <strain evidence="3">cv. 10/8</strain>
        <tissue evidence="2">Leaf</tissue>
    </source>
</reference>
<accession>A0A392VEX3</accession>
<feature type="region of interest" description="Disordered" evidence="1">
    <location>
        <begin position="1"/>
        <end position="54"/>
    </location>
</feature>
<name>A0A392VEX3_9FABA</name>
<dbReference type="AlphaFoldDB" id="A0A392VEX3"/>
<organism evidence="2 3">
    <name type="scientific">Trifolium medium</name>
    <dbReference type="NCBI Taxonomy" id="97028"/>
    <lineage>
        <taxon>Eukaryota</taxon>
        <taxon>Viridiplantae</taxon>
        <taxon>Streptophyta</taxon>
        <taxon>Embryophyta</taxon>
        <taxon>Tracheophyta</taxon>
        <taxon>Spermatophyta</taxon>
        <taxon>Magnoliopsida</taxon>
        <taxon>eudicotyledons</taxon>
        <taxon>Gunneridae</taxon>
        <taxon>Pentapetalae</taxon>
        <taxon>rosids</taxon>
        <taxon>fabids</taxon>
        <taxon>Fabales</taxon>
        <taxon>Fabaceae</taxon>
        <taxon>Papilionoideae</taxon>
        <taxon>50 kb inversion clade</taxon>
        <taxon>NPAAA clade</taxon>
        <taxon>Hologalegina</taxon>
        <taxon>IRL clade</taxon>
        <taxon>Trifolieae</taxon>
        <taxon>Trifolium</taxon>
    </lineage>
</organism>
<dbReference type="EMBL" id="LXQA011153543">
    <property type="protein sequence ID" value="MCI86936.1"/>
    <property type="molecule type" value="Genomic_DNA"/>
</dbReference>
<feature type="non-terminal residue" evidence="2">
    <location>
        <position position="54"/>
    </location>
</feature>
<evidence type="ECO:0000256" key="1">
    <source>
        <dbReference type="SAM" id="MobiDB-lite"/>
    </source>
</evidence>
<evidence type="ECO:0000313" key="3">
    <source>
        <dbReference type="Proteomes" id="UP000265520"/>
    </source>
</evidence>
<evidence type="ECO:0000313" key="2">
    <source>
        <dbReference type="EMBL" id="MCI86936.1"/>
    </source>
</evidence>
<sequence>MKKKQDCSENKYREPPHQGIATELTQAGGETSASLQPPARTANCSEPPRETNLQ</sequence>